<reference evidence="1" key="1">
    <citation type="submission" date="2019-08" db="EMBL/GenBank/DDBJ databases">
        <authorList>
            <person name="Kucharzyk K."/>
            <person name="Murdoch R.W."/>
            <person name="Higgins S."/>
            <person name="Loffler F."/>
        </authorList>
    </citation>
    <scope>NUCLEOTIDE SEQUENCE</scope>
</reference>
<dbReference type="GO" id="GO:0008838">
    <property type="term" value="F:diaminopropionate ammonia-lyase activity"/>
    <property type="evidence" value="ECO:0007669"/>
    <property type="project" value="UniProtKB-EC"/>
</dbReference>
<dbReference type="PANTHER" id="PTHR42937:SF1">
    <property type="entry name" value="DIAMINOPROPIONATE AMMONIA-LYASE"/>
    <property type="match status" value="1"/>
</dbReference>
<dbReference type="EC" id="4.3.1.15" evidence="1"/>
<dbReference type="Gene3D" id="3.40.50.1100">
    <property type="match status" value="1"/>
</dbReference>
<dbReference type="AlphaFoldDB" id="A0A645AYX1"/>
<dbReference type="InterPro" id="IPR036052">
    <property type="entry name" value="TrpB-like_PALP_sf"/>
</dbReference>
<dbReference type="PANTHER" id="PTHR42937">
    <property type="match status" value="1"/>
</dbReference>
<organism evidence="1">
    <name type="scientific">bioreactor metagenome</name>
    <dbReference type="NCBI Taxonomy" id="1076179"/>
    <lineage>
        <taxon>unclassified sequences</taxon>
        <taxon>metagenomes</taxon>
        <taxon>ecological metagenomes</taxon>
    </lineage>
</organism>
<sequence>MRILGNPLHNDPKVISGESGAVCIGLVHALMKDPNLNKVKDEIGLNKESTVLCFSSEGDTDEESYRRIVWSGAYASL</sequence>
<keyword evidence="1" id="KW-0456">Lyase</keyword>
<name>A0A645AYX1_9ZZZZ</name>
<evidence type="ECO:0000313" key="1">
    <source>
        <dbReference type="EMBL" id="MPM58367.1"/>
    </source>
</evidence>
<gene>
    <name evidence="1" type="primary">ygeX_6</name>
    <name evidence="1" type="ORF">SDC9_105198</name>
</gene>
<dbReference type="EMBL" id="VSSQ01016728">
    <property type="protein sequence ID" value="MPM58367.1"/>
    <property type="molecule type" value="Genomic_DNA"/>
</dbReference>
<protein>
    <submittedName>
        <fullName evidence="1">Diaminopropionate ammonia-lyase</fullName>
        <ecNumber evidence="1">4.3.1.15</ecNumber>
    </submittedName>
</protein>
<proteinExistence type="predicted"/>
<accession>A0A645AYX1</accession>
<comment type="caution">
    <text evidence="1">The sequence shown here is derived from an EMBL/GenBank/DDBJ whole genome shotgun (WGS) entry which is preliminary data.</text>
</comment>